<dbReference type="PANTHER" id="PTHR22901:SF0">
    <property type="entry name" value="SIALATE O-ACETYLESTERASE"/>
    <property type="match status" value="1"/>
</dbReference>
<evidence type="ECO:0000313" key="2">
    <source>
        <dbReference type="Proteomes" id="UP000245341"/>
    </source>
</evidence>
<dbReference type="PANTHER" id="PTHR22901">
    <property type="entry name" value="SIALATE O-ACETYLESTERASE"/>
    <property type="match status" value="1"/>
</dbReference>
<dbReference type="GeneID" id="115943912"/>
<dbReference type="RefSeq" id="XP_030893624.1">
    <property type="nucleotide sequence ID" value="XM_031037764.1"/>
</dbReference>
<accession>A0A7F8RKM1</accession>
<feature type="region of interest" description="Disordered" evidence="1">
    <location>
        <begin position="99"/>
        <end position="136"/>
    </location>
</feature>
<reference evidence="3" key="1">
    <citation type="submission" date="2025-08" db="UniProtKB">
        <authorList>
            <consortium name="RefSeq"/>
        </authorList>
    </citation>
    <scope>IDENTIFICATION</scope>
    <source>
        <tissue evidence="3">Liver</tissue>
    </source>
</reference>
<dbReference type="Proteomes" id="UP000245341">
    <property type="component" value="Unplaced"/>
</dbReference>
<dbReference type="AlphaFoldDB" id="A0A7F8RKM1"/>
<evidence type="ECO:0000313" key="3">
    <source>
        <dbReference type="RefSeq" id="XP_030893624.1"/>
    </source>
</evidence>
<gene>
    <name evidence="3" type="primary">LOC115943912</name>
</gene>
<protein>
    <submittedName>
        <fullName evidence="3">Uncharacterized protein LOC115943912</fullName>
    </submittedName>
</protein>
<keyword evidence="2" id="KW-1185">Reference proteome</keyword>
<dbReference type="InterPro" id="IPR039329">
    <property type="entry name" value="SIAE"/>
</dbReference>
<organism evidence="2 3">
    <name type="scientific">Leptonychotes weddellii</name>
    <name type="common">Weddell seal</name>
    <name type="synonym">Otaria weddellii</name>
    <dbReference type="NCBI Taxonomy" id="9713"/>
    <lineage>
        <taxon>Eukaryota</taxon>
        <taxon>Metazoa</taxon>
        <taxon>Chordata</taxon>
        <taxon>Craniata</taxon>
        <taxon>Vertebrata</taxon>
        <taxon>Euteleostomi</taxon>
        <taxon>Mammalia</taxon>
        <taxon>Eutheria</taxon>
        <taxon>Laurasiatheria</taxon>
        <taxon>Carnivora</taxon>
        <taxon>Caniformia</taxon>
        <taxon>Pinnipedia</taxon>
        <taxon>Phocidae</taxon>
        <taxon>Monachinae</taxon>
        <taxon>Lobodontini</taxon>
        <taxon>Leptonychotes</taxon>
    </lineage>
</organism>
<name>A0A7F8RKM1_LEPWE</name>
<sequence>MGCLGAQSALAIPECVWDPERMREAKEKGEVSDLERKWGKPPHLFVLSELVQMVPVVISRCWVTVFCFCFFFNSTTAAGKGEARPRPAATDRLRDRTAWEGWSQASPPRAGPAHDPGPAWSPRPEFRTRVSDPRQHGSTGICVWAGPAFNPAGRHKCRSVKGVDVCLTLCLPQVSSPVKHVGFRFASYINNYMVLQKEPAGAVIWGYGTSGATVTVTLYQQQEAIMKKVTSVKEINSTECKYW</sequence>
<dbReference type="KEGG" id="lww:115943912"/>
<evidence type="ECO:0000256" key="1">
    <source>
        <dbReference type="SAM" id="MobiDB-lite"/>
    </source>
</evidence>
<proteinExistence type="predicted"/>
<dbReference type="GO" id="GO:0001681">
    <property type="term" value="F:sialate O-acetylesterase activity"/>
    <property type="evidence" value="ECO:0007669"/>
    <property type="project" value="InterPro"/>
</dbReference>
<dbReference type="GO" id="GO:0005975">
    <property type="term" value="P:carbohydrate metabolic process"/>
    <property type="evidence" value="ECO:0007669"/>
    <property type="project" value="TreeGrafter"/>
</dbReference>
<feature type="compositionally biased region" description="Basic and acidic residues" evidence="1">
    <location>
        <begin position="124"/>
        <end position="135"/>
    </location>
</feature>